<dbReference type="RefSeq" id="WP_013329708.1">
    <property type="nucleotide sequence ID" value="NC_014507.1"/>
</dbReference>
<dbReference type="EMBL" id="CP002117">
    <property type="protein sequence ID" value="ADN36531.1"/>
    <property type="molecule type" value="Genomic_DNA"/>
</dbReference>
<dbReference type="HOGENOM" id="CLU_851564_0_0_2"/>
<evidence type="ECO:0000313" key="2">
    <source>
        <dbReference type="EMBL" id="ADN36531.1"/>
    </source>
</evidence>
<dbReference type="GeneID" id="9744253"/>
<keyword evidence="1" id="KW-0812">Transmembrane</keyword>
<feature type="transmembrane region" description="Helical" evidence="1">
    <location>
        <begin position="128"/>
        <end position="156"/>
    </location>
</feature>
<feature type="transmembrane region" description="Helical" evidence="1">
    <location>
        <begin position="16"/>
        <end position="35"/>
    </location>
</feature>
<accession>E1RI66</accession>
<proteinExistence type="predicted"/>
<dbReference type="AlphaFoldDB" id="E1RI66"/>
<dbReference type="STRING" id="679926.Mpet_1778"/>
<evidence type="ECO:0000313" key="3">
    <source>
        <dbReference type="Proteomes" id="UP000006565"/>
    </source>
</evidence>
<feature type="transmembrane region" description="Helical" evidence="1">
    <location>
        <begin position="55"/>
        <end position="76"/>
    </location>
</feature>
<evidence type="ECO:0000256" key="1">
    <source>
        <dbReference type="SAM" id="Phobius"/>
    </source>
</evidence>
<dbReference type="OrthoDB" id="374554at2157"/>
<dbReference type="Proteomes" id="UP000006565">
    <property type="component" value="Chromosome"/>
</dbReference>
<gene>
    <name evidence="2" type="ordered locus">Mpet_1778</name>
</gene>
<dbReference type="KEGG" id="mpi:Mpet_1778"/>
<name>E1RI66_METP4</name>
<keyword evidence="1" id="KW-0472">Membrane</keyword>
<organism evidence="2 3">
    <name type="scientific">Methanolacinia petrolearia (strain DSM 11571 / OCM 486 / SEBR 4847)</name>
    <name type="common">Methanoplanus petrolearius</name>
    <dbReference type="NCBI Taxonomy" id="679926"/>
    <lineage>
        <taxon>Archaea</taxon>
        <taxon>Methanobacteriati</taxon>
        <taxon>Methanobacteriota</taxon>
        <taxon>Stenosarchaea group</taxon>
        <taxon>Methanomicrobia</taxon>
        <taxon>Methanomicrobiales</taxon>
        <taxon>Methanomicrobiaceae</taxon>
        <taxon>Methanolacinia</taxon>
    </lineage>
</organism>
<feature type="transmembrane region" description="Helical" evidence="1">
    <location>
        <begin position="88"/>
        <end position="108"/>
    </location>
</feature>
<protein>
    <submittedName>
        <fullName evidence="2">Uncharacterized protein</fullName>
    </submittedName>
</protein>
<dbReference type="eggNOG" id="arCOG12358">
    <property type="taxonomic scope" value="Archaea"/>
</dbReference>
<reference evidence="2 3" key="1">
    <citation type="journal article" date="2010" name="Stand. Genomic Sci.">
        <title>Complete genome sequence of Methanoplanus petrolearius type strain (SEBR 4847).</title>
        <authorList>
            <person name="Brambilla E."/>
            <person name="Djao O.D."/>
            <person name="Daligault H."/>
            <person name="Lapidus A."/>
            <person name="Lucas S."/>
            <person name="Hammon N."/>
            <person name="Nolan M."/>
            <person name="Tice H."/>
            <person name="Cheng J.F."/>
            <person name="Han C."/>
            <person name="Tapia R."/>
            <person name="Goodwin L."/>
            <person name="Pitluck S."/>
            <person name="Liolios K."/>
            <person name="Ivanova N."/>
            <person name="Mavromatis K."/>
            <person name="Mikhailova N."/>
            <person name="Pati A."/>
            <person name="Chen A."/>
            <person name="Palaniappan K."/>
            <person name="Land M."/>
            <person name="Hauser L."/>
            <person name="Chang Y.J."/>
            <person name="Jeffries C.D."/>
            <person name="Rohde M."/>
            <person name="Spring S."/>
            <person name="Sikorski J."/>
            <person name="Goker M."/>
            <person name="Woyke T."/>
            <person name="Bristow J."/>
            <person name="Eisen J.A."/>
            <person name="Markowitz V."/>
            <person name="Hugenholtz P."/>
            <person name="Kyrpides N.C."/>
            <person name="Klenk H.P."/>
        </authorList>
    </citation>
    <scope>NUCLEOTIDE SEQUENCE [LARGE SCALE GENOMIC DNA]</scope>
    <source>
        <strain evidence="3">DSM 11571 / OCM 486 / SEBR 4847</strain>
    </source>
</reference>
<feature type="transmembrane region" description="Helical" evidence="1">
    <location>
        <begin position="181"/>
        <end position="205"/>
    </location>
</feature>
<sequence>MGNLRKKRILPDIQPAIILWGCFGGICLAVMVIFLQEIWAPVLDYNVSASRVKDLQVIGLSLILFWVFGMIASDLFCSGGEKGPGPVFTGLLSGITTAFVFSSINVLLSRPFLFSWENGIISVQTGTLFFRLIEWLILFSAFAITSCILQSLGAWYRHSRQELKQETVDVREKPSFHGMIYAYRFLILVILALLIVPPVIAYIGMASGVIERDNPAYRPFDSVNVYRMEDESLLILLAPDPGCPQRGPGLRFVNISVDGKDVSTQSIIMNSGLDLSIDPPEGLLYGNNSSAILRGDYLSGNNTVLIRVDVIYTDLGFSDVIYNTTI</sequence>
<keyword evidence="1" id="KW-1133">Transmembrane helix</keyword>
<keyword evidence="3" id="KW-1185">Reference proteome</keyword>